<dbReference type="PANTHER" id="PTHR46648:SF1">
    <property type="entry name" value="ADENOSINE 5'-MONOPHOSPHORAMIDASE HNT1"/>
    <property type="match status" value="1"/>
</dbReference>
<protein>
    <submittedName>
        <fullName evidence="3">Diadenosine tetraphosphate hydrolase</fullName>
    </submittedName>
</protein>
<evidence type="ECO:0000256" key="1">
    <source>
        <dbReference type="PROSITE-ProRule" id="PRU00464"/>
    </source>
</evidence>
<sequence length="157" mass="18215">MKNNCIFCDIVANKSTCHKVWEDEKHLAFLSIFPNCEGVTVVIPKKHYSSYAFELEEDVFLNLILAAKKVALMLDNSFDDVSRTGLVLEGFGIDHVHVKLFPLHGTKEYKNNWKEIKSNINIYYKKYMGYISSHDSFRADDKDLSKIAKNIRDKNYK</sequence>
<comment type="caution">
    <text evidence="1">Lacks conserved residue(s) required for the propagation of feature annotation.</text>
</comment>
<dbReference type="Pfam" id="PF01230">
    <property type="entry name" value="HIT"/>
    <property type="match status" value="1"/>
</dbReference>
<dbReference type="SUPFAM" id="SSF54197">
    <property type="entry name" value="HIT-like"/>
    <property type="match status" value="1"/>
</dbReference>
<reference evidence="3 4" key="1">
    <citation type="submission" date="2017-09" db="EMBL/GenBank/DDBJ databases">
        <title>Genomics of the genus Arcobacter.</title>
        <authorList>
            <person name="Perez-Cataluna A."/>
            <person name="Figueras M.J."/>
            <person name="Salas-Masso N."/>
        </authorList>
    </citation>
    <scope>NUCLEOTIDE SEQUENCE [LARGE SCALE GENOMIC DNA]</scope>
    <source>
        <strain evidence="3 4">CECT 7386</strain>
    </source>
</reference>
<feature type="domain" description="HIT" evidence="2">
    <location>
        <begin position="6"/>
        <end position="111"/>
    </location>
</feature>
<accession>A0AAX2AH10</accession>
<proteinExistence type="predicted"/>
<dbReference type="InterPro" id="IPR036265">
    <property type="entry name" value="HIT-like_sf"/>
</dbReference>
<keyword evidence="3" id="KW-0378">Hydrolase</keyword>
<dbReference type="RefSeq" id="WP_114842510.1">
    <property type="nucleotide sequence ID" value="NZ_CP031219.1"/>
</dbReference>
<dbReference type="InterPro" id="IPR001310">
    <property type="entry name" value="Histidine_triad_HIT"/>
</dbReference>
<dbReference type="GO" id="GO:0009117">
    <property type="term" value="P:nucleotide metabolic process"/>
    <property type="evidence" value="ECO:0007669"/>
    <property type="project" value="TreeGrafter"/>
</dbReference>
<keyword evidence="4" id="KW-1185">Reference proteome</keyword>
<evidence type="ECO:0000313" key="4">
    <source>
        <dbReference type="Proteomes" id="UP000290092"/>
    </source>
</evidence>
<dbReference type="AlphaFoldDB" id="A0AAX2AH10"/>
<dbReference type="Gene3D" id="3.30.428.10">
    <property type="entry name" value="HIT-like"/>
    <property type="match status" value="1"/>
</dbReference>
<organism evidence="3 4">
    <name type="scientific">Malaciobacter mytili LMG 24559</name>
    <dbReference type="NCBI Taxonomy" id="1032238"/>
    <lineage>
        <taxon>Bacteria</taxon>
        <taxon>Pseudomonadati</taxon>
        <taxon>Campylobacterota</taxon>
        <taxon>Epsilonproteobacteria</taxon>
        <taxon>Campylobacterales</taxon>
        <taxon>Arcobacteraceae</taxon>
        <taxon>Malaciobacter</taxon>
    </lineage>
</organism>
<dbReference type="KEGG" id="amyt:AMYT_2135"/>
<dbReference type="EMBL" id="NXID01000013">
    <property type="protein sequence ID" value="RXK16133.1"/>
    <property type="molecule type" value="Genomic_DNA"/>
</dbReference>
<dbReference type="GO" id="GO:0016787">
    <property type="term" value="F:hydrolase activity"/>
    <property type="evidence" value="ECO:0007669"/>
    <property type="project" value="UniProtKB-KW"/>
</dbReference>
<gene>
    <name evidence="3" type="ORF">CP985_04585</name>
</gene>
<evidence type="ECO:0000259" key="2">
    <source>
        <dbReference type="PROSITE" id="PS51084"/>
    </source>
</evidence>
<name>A0AAX2AH10_9BACT</name>
<dbReference type="PROSITE" id="PS51084">
    <property type="entry name" value="HIT_2"/>
    <property type="match status" value="1"/>
</dbReference>
<dbReference type="PRINTS" id="PR00332">
    <property type="entry name" value="HISTRIAD"/>
</dbReference>
<dbReference type="PANTHER" id="PTHR46648">
    <property type="entry name" value="HIT FAMILY PROTEIN 1"/>
    <property type="match status" value="1"/>
</dbReference>
<dbReference type="InterPro" id="IPR011146">
    <property type="entry name" value="HIT-like"/>
</dbReference>
<dbReference type="Proteomes" id="UP000290092">
    <property type="component" value="Unassembled WGS sequence"/>
</dbReference>
<comment type="caution">
    <text evidence="3">The sequence shown here is derived from an EMBL/GenBank/DDBJ whole genome shotgun (WGS) entry which is preliminary data.</text>
</comment>
<evidence type="ECO:0000313" key="3">
    <source>
        <dbReference type="EMBL" id="RXK16133.1"/>
    </source>
</evidence>